<reference evidence="1 2" key="1">
    <citation type="journal article" date="2016" name="Nat. Commun.">
        <title>Thousands of microbial genomes shed light on interconnected biogeochemical processes in an aquifer system.</title>
        <authorList>
            <person name="Anantharaman K."/>
            <person name="Brown C.T."/>
            <person name="Hug L.A."/>
            <person name="Sharon I."/>
            <person name="Castelle C.J."/>
            <person name="Probst A.J."/>
            <person name="Thomas B.C."/>
            <person name="Singh A."/>
            <person name="Wilkins M.J."/>
            <person name="Karaoz U."/>
            <person name="Brodie E.L."/>
            <person name="Williams K.H."/>
            <person name="Hubbard S.S."/>
            <person name="Banfield J.F."/>
        </authorList>
    </citation>
    <scope>NUCLEOTIDE SEQUENCE [LARGE SCALE GENOMIC DNA]</scope>
</reference>
<name>A0A1G2K2T9_9BACT</name>
<comment type="caution">
    <text evidence="1">The sequence shown here is derived from an EMBL/GenBank/DDBJ whole genome shotgun (WGS) entry which is preliminary data.</text>
</comment>
<proteinExistence type="predicted"/>
<sequence>MESLERNQNKETVNGKSFGSLKEFIRAAEEIKARSAGIRIYGKRLEKVPPKKVEAGDRYVLVDDPSASIETSWMFFRRSENTLRANVFDGKPLKFPFRLNDKNISSFRFDIF</sequence>
<accession>A0A1G2K2T9</accession>
<protein>
    <submittedName>
        <fullName evidence="1">Uncharacterized protein</fullName>
    </submittedName>
</protein>
<evidence type="ECO:0000313" key="1">
    <source>
        <dbReference type="EMBL" id="OGZ93727.1"/>
    </source>
</evidence>
<gene>
    <name evidence="1" type="ORF">A2633_01455</name>
</gene>
<dbReference type="Proteomes" id="UP000177152">
    <property type="component" value="Unassembled WGS sequence"/>
</dbReference>
<dbReference type="AlphaFoldDB" id="A0A1G2K2T9"/>
<organism evidence="1 2">
    <name type="scientific">Candidatus Sungbacteria bacterium RIFCSPHIGHO2_01_FULL_47_32</name>
    <dbReference type="NCBI Taxonomy" id="1802264"/>
    <lineage>
        <taxon>Bacteria</taxon>
        <taxon>Candidatus Sungiibacteriota</taxon>
    </lineage>
</organism>
<dbReference type="EMBL" id="MHQC01000052">
    <property type="protein sequence ID" value="OGZ93727.1"/>
    <property type="molecule type" value="Genomic_DNA"/>
</dbReference>
<evidence type="ECO:0000313" key="2">
    <source>
        <dbReference type="Proteomes" id="UP000177152"/>
    </source>
</evidence>